<dbReference type="PROSITE" id="PS50244">
    <property type="entry name" value="S5A_REDUCTASE"/>
    <property type="match status" value="1"/>
</dbReference>
<organism evidence="2 3">
    <name type="scientific">Merluccius polli</name>
    <name type="common">Benguela hake</name>
    <name type="synonym">Merluccius cadenati</name>
    <dbReference type="NCBI Taxonomy" id="89951"/>
    <lineage>
        <taxon>Eukaryota</taxon>
        <taxon>Metazoa</taxon>
        <taxon>Chordata</taxon>
        <taxon>Craniata</taxon>
        <taxon>Vertebrata</taxon>
        <taxon>Euteleostomi</taxon>
        <taxon>Actinopterygii</taxon>
        <taxon>Neopterygii</taxon>
        <taxon>Teleostei</taxon>
        <taxon>Neoteleostei</taxon>
        <taxon>Acanthomorphata</taxon>
        <taxon>Zeiogadaria</taxon>
        <taxon>Gadariae</taxon>
        <taxon>Gadiformes</taxon>
        <taxon>Gadoidei</taxon>
        <taxon>Merlucciidae</taxon>
        <taxon>Merluccius</taxon>
    </lineage>
</organism>
<protein>
    <recommendedName>
        <fullName evidence="4">Steroid 5-alpha reductase C-terminal domain-containing protein</fullName>
    </recommendedName>
</protein>
<keyword evidence="1" id="KW-0812">Transmembrane</keyword>
<dbReference type="Gene3D" id="1.20.120.1630">
    <property type="match status" value="1"/>
</dbReference>
<evidence type="ECO:0000313" key="3">
    <source>
        <dbReference type="Proteomes" id="UP001174136"/>
    </source>
</evidence>
<accession>A0AA47MXF3</accession>
<evidence type="ECO:0000256" key="1">
    <source>
        <dbReference type="SAM" id="Phobius"/>
    </source>
</evidence>
<dbReference type="Pfam" id="PF06966">
    <property type="entry name" value="DUF1295"/>
    <property type="match status" value="1"/>
</dbReference>
<gene>
    <name evidence="2" type="ORF">N1851_012243</name>
</gene>
<sequence>MWQDSSMRRTVLISLWKMSLKEETAEKTDTKRKTVFKTTRPTRLQSLKSEATPTKVDADETFGPAQYSPYLGDKGWVRVPNKRVCPRRNRTMLDGSMGATLVRCAAVDAAVQGVGWALAAAFRTEKFYDLAGSGTFILLAHLSLQLGGAGHVRQTVQTGLVTAWGIRLGTFLFMRVLKDGRDRRFDGVRDSPGAFLVYWSIQAVWVFVTLLPTLMLNGERRDVPVGARDFVGWAVWGLGFVTQAVADQQKWLFKRDPHNAGKFIRHGLWSYSRHPNYLGEVLQWSGLWLSASRVMRGPQYLSAASPLFVWFLLRHVSGVPILERQAARRWGSDPGYQDYKRETAAQDYFRSGDAKKWLCRENATADLLLLPKLQHKSQCDQQTLLCKATYNKYKKVHQSGPVCADKRGTRLEGVHVRTTAVRGLRSPTLGWRLVSCRTIKGSGLGTAWPTSVGPSTRDRLVASILVATL</sequence>
<feature type="transmembrane region" description="Helical" evidence="1">
    <location>
        <begin position="195"/>
        <end position="218"/>
    </location>
</feature>
<dbReference type="EMBL" id="JAOPHQ010002158">
    <property type="protein sequence ID" value="KAK0148054.1"/>
    <property type="molecule type" value="Genomic_DNA"/>
</dbReference>
<dbReference type="AlphaFoldDB" id="A0AA47MXF3"/>
<dbReference type="GO" id="GO:0016020">
    <property type="term" value="C:membrane"/>
    <property type="evidence" value="ECO:0007669"/>
    <property type="project" value="TreeGrafter"/>
</dbReference>
<evidence type="ECO:0008006" key="4">
    <source>
        <dbReference type="Google" id="ProtNLM"/>
    </source>
</evidence>
<keyword evidence="1" id="KW-1133">Transmembrane helix</keyword>
<dbReference type="Proteomes" id="UP001174136">
    <property type="component" value="Unassembled WGS sequence"/>
</dbReference>
<comment type="caution">
    <text evidence="2">The sequence shown here is derived from an EMBL/GenBank/DDBJ whole genome shotgun (WGS) entry which is preliminary data.</text>
</comment>
<keyword evidence="3" id="KW-1185">Reference proteome</keyword>
<evidence type="ECO:0000313" key="2">
    <source>
        <dbReference type="EMBL" id="KAK0148054.1"/>
    </source>
</evidence>
<dbReference type="InterPro" id="IPR010721">
    <property type="entry name" value="UstE-like"/>
</dbReference>
<dbReference type="PANTHER" id="PTHR32251">
    <property type="entry name" value="3-OXO-5-ALPHA-STEROID 4-DEHYDROGENASE"/>
    <property type="match status" value="1"/>
</dbReference>
<proteinExistence type="predicted"/>
<name>A0AA47MXF3_MERPO</name>
<dbReference type="PANTHER" id="PTHR32251:SF17">
    <property type="entry name" value="STEROID 5-ALPHA REDUCTASE C-TERMINAL DOMAIN-CONTAINING PROTEIN"/>
    <property type="match status" value="1"/>
</dbReference>
<reference evidence="2" key="1">
    <citation type="journal article" date="2023" name="Front. Mar. Sci.">
        <title>A new Merluccius polli reference genome to investigate the effects of global change in West African waters.</title>
        <authorList>
            <person name="Mateo J.L."/>
            <person name="Blanco-Fernandez C."/>
            <person name="Garcia-Vazquez E."/>
            <person name="Machado-Schiaffino G."/>
        </authorList>
    </citation>
    <scope>NUCLEOTIDE SEQUENCE</scope>
    <source>
        <strain evidence="2">C29</strain>
        <tissue evidence="2">Fin</tissue>
    </source>
</reference>
<keyword evidence="1" id="KW-0472">Membrane</keyword>